<name>A0A101LTW3_PICGL</name>
<reference evidence="1" key="1">
    <citation type="journal article" date="2015" name="Genome Biol. Evol.">
        <title>Organellar Genomes of White Spruce (Picea glauca): Assembly and Annotation.</title>
        <authorList>
            <person name="Jackman S.D."/>
            <person name="Warren R.L."/>
            <person name="Gibb E.A."/>
            <person name="Vandervalk B.P."/>
            <person name="Mohamadi H."/>
            <person name="Chu J."/>
            <person name="Raymond A."/>
            <person name="Pleasance S."/>
            <person name="Coope R."/>
            <person name="Wildung M.R."/>
            <person name="Ritland C.E."/>
            <person name="Bousquet J."/>
            <person name="Jones S.J."/>
            <person name="Bohlmann J."/>
            <person name="Birol I."/>
        </authorList>
    </citation>
    <scope>NUCLEOTIDE SEQUENCE [LARGE SCALE GENOMIC DNA]</scope>
    <source>
        <tissue evidence="1">Flushing bud</tissue>
    </source>
</reference>
<proteinExistence type="predicted"/>
<sequence length="64" mass="7546">MMQPGKRRWMRKDQMIQESLIGRNNDQIQALIWYGSKGQDLLLKRARPYLSMPGHPSDAFFPIQ</sequence>
<protein>
    <submittedName>
        <fullName evidence="1">Uncharacterized protein</fullName>
    </submittedName>
</protein>
<comment type="caution">
    <text evidence="1">The sequence shown here is derived from an EMBL/GenBank/DDBJ whole genome shotgun (WGS) entry which is preliminary data.</text>
</comment>
<keyword evidence="1" id="KW-0496">Mitochondrion</keyword>
<gene>
    <name evidence="1" type="ORF">ABT39_MTgene3496</name>
</gene>
<organism evidence="1">
    <name type="scientific">Picea glauca</name>
    <name type="common">White spruce</name>
    <name type="synonym">Pinus glauca</name>
    <dbReference type="NCBI Taxonomy" id="3330"/>
    <lineage>
        <taxon>Eukaryota</taxon>
        <taxon>Viridiplantae</taxon>
        <taxon>Streptophyta</taxon>
        <taxon>Embryophyta</taxon>
        <taxon>Tracheophyta</taxon>
        <taxon>Spermatophyta</taxon>
        <taxon>Pinopsida</taxon>
        <taxon>Pinidae</taxon>
        <taxon>Conifers I</taxon>
        <taxon>Pinales</taxon>
        <taxon>Pinaceae</taxon>
        <taxon>Picea</taxon>
    </lineage>
</organism>
<geneLocation type="mitochondrion" evidence="1"/>
<evidence type="ECO:0000313" key="1">
    <source>
        <dbReference type="EMBL" id="KUM45256.1"/>
    </source>
</evidence>
<dbReference type="AlphaFoldDB" id="A0A101LTW3"/>
<dbReference type="EMBL" id="LKAM01000022">
    <property type="protein sequence ID" value="KUM45256.1"/>
    <property type="molecule type" value="Genomic_DNA"/>
</dbReference>
<accession>A0A101LTW3</accession>